<evidence type="ECO:0000313" key="13">
    <source>
        <dbReference type="Proteomes" id="UP000292447"/>
    </source>
</evidence>
<dbReference type="InterPro" id="IPR051008">
    <property type="entry name" value="Telomere_Capping_Maintenance"/>
</dbReference>
<feature type="domain" description="MTC6 partial TIM-barrel" evidence="11">
    <location>
        <begin position="33"/>
        <end position="355"/>
    </location>
</feature>
<evidence type="ECO:0000256" key="1">
    <source>
        <dbReference type="ARBA" id="ARBA00004479"/>
    </source>
</evidence>
<evidence type="ECO:0000256" key="7">
    <source>
        <dbReference type="ARBA" id="ARBA00037703"/>
    </source>
</evidence>
<keyword evidence="3" id="KW-0732">Signal</keyword>
<keyword evidence="4 10" id="KW-1133">Transmembrane helix</keyword>
<evidence type="ECO:0000256" key="3">
    <source>
        <dbReference type="ARBA" id="ARBA00022729"/>
    </source>
</evidence>
<dbReference type="Proteomes" id="UP000292447">
    <property type="component" value="Chromosome I"/>
</dbReference>
<evidence type="ECO:0000256" key="5">
    <source>
        <dbReference type="ARBA" id="ARBA00023136"/>
    </source>
</evidence>
<dbReference type="Pfam" id="PF25506">
    <property type="entry name" value="TIM-barrel_MTC6"/>
    <property type="match status" value="1"/>
</dbReference>
<comment type="subcellular location">
    <subcellularLocation>
        <location evidence="1">Membrane</location>
        <topology evidence="1">Single-pass type I membrane protein</topology>
    </subcellularLocation>
</comment>
<comment type="function">
    <text evidence="7">May be involved in telomere capping.</text>
</comment>
<proteinExistence type="inferred from homology"/>
<evidence type="ECO:0000256" key="6">
    <source>
        <dbReference type="ARBA" id="ARBA00023180"/>
    </source>
</evidence>
<evidence type="ECO:0000256" key="9">
    <source>
        <dbReference type="ARBA" id="ARBA00039865"/>
    </source>
</evidence>
<dbReference type="EMBL" id="CP034456">
    <property type="protein sequence ID" value="QBM86348.1"/>
    <property type="molecule type" value="Genomic_DNA"/>
</dbReference>
<evidence type="ECO:0000256" key="2">
    <source>
        <dbReference type="ARBA" id="ARBA00022692"/>
    </source>
</evidence>
<dbReference type="AlphaFoldDB" id="A0A4P6XKB6"/>
<name>A0A4P6XKB6_9ASCO</name>
<evidence type="ECO:0000259" key="11">
    <source>
        <dbReference type="Pfam" id="PF25506"/>
    </source>
</evidence>
<keyword evidence="5 10" id="KW-0472">Membrane</keyword>
<keyword evidence="2 10" id="KW-0812">Transmembrane</keyword>
<feature type="transmembrane region" description="Helical" evidence="10">
    <location>
        <begin position="532"/>
        <end position="553"/>
    </location>
</feature>
<accession>A0A4P6XKB6</accession>
<dbReference type="STRING" id="2163413.A0A4P6XKB6"/>
<dbReference type="InterPro" id="IPR057530">
    <property type="entry name" value="TIM-barrel_MTC6"/>
</dbReference>
<dbReference type="PANTHER" id="PTHR35518">
    <property type="entry name" value="MAINTENANCE OF TELOMOERE CAPPING"/>
    <property type="match status" value="1"/>
</dbReference>
<protein>
    <recommendedName>
        <fullName evidence="9">Maintenance of telomere capping protein 6</fullName>
    </recommendedName>
</protein>
<evidence type="ECO:0000313" key="12">
    <source>
        <dbReference type="EMBL" id="QBM86348.1"/>
    </source>
</evidence>
<evidence type="ECO:0000256" key="8">
    <source>
        <dbReference type="ARBA" id="ARBA00038159"/>
    </source>
</evidence>
<organism evidence="12 13">
    <name type="scientific">Metschnikowia aff. pulcherrima</name>
    <dbReference type="NCBI Taxonomy" id="2163413"/>
    <lineage>
        <taxon>Eukaryota</taxon>
        <taxon>Fungi</taxon>
        <taxon>Dikarya</taxon>
        <taxon>Ascomycota</taxon>
        <taxon>Saccharomycotina</taxon>
        <taxon>Pichiomycetes</taxon>
        <taxon>Metschnikowiaceae</taxon>
        <taxon>Metschnikowia</taxon>
    </lineage>
</organism>
<dbReference type="GO" id="GO:0016020">
    <property type="term" value="C:membrane"/>
    <property type="evidence" value="ECO:0007669"/>
    <property type="project" value="UniProtKB-SubCell"/>
</dbReference>
<keyword evidence="6" id="KW-0325">Glycoprotein</keyword>
<evidence type="ECO:0000256" key="4">
    <source>
        <dbReference type="ARBA" id="ARBA00022989"/>
    </source>
</evidence>
<keyword evidence="13" id="KW-1185">Reference proteome</keyword>
<sequence length="583" mass="65590">MLLLRAGAAAFVIAICCALLGWTELALLYADPYTAERDISTNVGIDQLTFFGISLNKLVFDVQGYTNTSLPTIEYFLNMKYGLFMLDLYWNHFTQKWQLCPGPIPANETADLAQNVEVSWNNNTYTCLPGFTVTDVFHRVESYLASTNVLLDADVVQFALNLKSIYLEEKVVYLNGTQSSRNATKTVVDTTPDAYKAYGQDYLSLGNSTLKDSLGAVESYLFTPTDLLLIQLTETVQYPTQYTYLFSLYKRVFPFVLSNAIHNSSTGYNVSSADQNTIFFPGGDFEPWVALHGHSSLAQNISRTLNGSNSAIFEDWKLNTQFRMVIDNDDSPLTNKTASMYLQSGFSVILNSSNAGYDSEQDILDMANAYTPAAFWSWAPGLFHEDLLYNSTASYAKHYEENEDWFAEGSQTAYLCVSITKNGWALQNCYDKIRGACQNTLDPFSWVLTEDIGSYLDWTTQSGCPEGYSVSIPLLSLEQFSLLSHLVSHNVLYPVWVDMNDITVPGCYVSGGPYALCPYQEAITTRNFVKSLAPSSLVALFLIILIFCERIFLKTPIHTNRKRHWKRKIADYYKENDYEGVPL</sequence>
<comment type="similarity">
    <text evidence="8">Belongs to the MTC6 family.</text>
</comment>
<evidence type="ECO:0000256" key="10">
    <source>
        <dbReference type="SAM" id="Phobius"/>
    </source>
</evidence>
<reference evidence="13" key="1">
    <citation type="submission" date="2019-03" db="EMBL/GenBank/DDBJ databases">
        <title>Snf2 controls pulcherriminic acid biosynthesis and connects pigmentation and antifungal activity of the yeast Metschnikowia pulcherrima.</title>
        <authorList>
            <person name="Gore-Lloyd D."/>
            <person name="Sumann I."/>
            <person name="Brachmann A.O."/>
            <person name="Schneeberger K."/>
            <person name="Ortiz-Merino R.A."/>
            <person name="Moreno-Beltran M."/>
            <person name="Schlaefli M."/>
            <person name="Kirner P."/>
            <person name="Santos Kron A."/>
            <person name="Wolfe K.H."/>
            <person name="Piel J."/>
            <person name="Ahrens C.H."/>
            <person name="Henk D."/>
            <person name="Freimoser F.M."/>
        </authorList>
    </citation>
    <scope>NUCLEOTIDE SEQUENCE [LARGE SCALE GENOMIC DNA]</scope>
    <source>
        <strain evidence="13">APC 1.2</strain>
    </source>
</reference>
<dbReference type="PANTHER" id="PTHR35518:SF2">
    <property type="entry name" value="MAINTENANCE OF TELOMERE CAPPING PROTEIN 6"/>
    <property type="match status" value="1"/>
</dbReference>
<gene>
    <name evidence="12" type="ORF">METSCH_A09850</name>
</gene>